<dbReference type="EMBL" id="LJXT01000109">
    <property type="protein sequence ID" value="KPQ12991.1"/>
    <property type="molecule type" value="Genomic_DNA"/>
</dbReference>
<dbReference type="Pfam" id="PF13476">
    <property type="entry name" value="AAA_23"/>
    <property type="match status" value="1"/>
</dbReference>
<dbReference type="Proteomes" id="UP000050421">
    <property type="component" value="Unassembled WGS sequence"/>
</dbReference>
<evidence type="ECO:0000313" key="3">
    <source>
        <dbReference type="EMBL" id="KPQ12991.1"/>
    </source>
</evidence>
<dbReference type="eggNOG" id="COG1196">
    <property type="taxonomic scope" value="Bacteria"/>
</dbReference>
<feature type="coiled-coil region" evidence="1">
    <location>
        <begin position="196"/>
        <end position="269"/>
    </location>
</feature>
<gene>
    <name evidence="3" type="ORF">HLUCCX10_14405</name>
</gene>
<dbReference type="PATRIC" id="fig|1305737.6.peg.3616"/>
<keyword evidence="1" id="KW-0175">Coiled coil</keyword>
<proteinExistence type="predicted"/>
<dbReference type="STRING" id="1305737.GCA_000526355_02764"/>
<reference evidence="3 4" key="1">
    <citation type="submission" date="2015-09" db="EMBL/GenBank/DDBJ databases">
        <title>Identification and resolution of microdiversity through metagenomic sequencing of parallel consortia.</title>
        <authorList>
            <person name="Nelson W.C."/>
            <person name="Romine M.F."/>
            <person name="Lindemann S.R."/>
        </authorList>
    </citation>
    <scope>NUCLEOTIDE SEQUENCE [LARGE SCALE GENOMIC DNA]</scope>
    <source>
        <strain evidence="3">HL-49</strain>
    </source>
</reference>
<name>A0A0P8BT73_9BACT</name>
<evidence type="ECO:0000313" key="4">
    <source>
        <dbReference type="Proteomes" id="UP000050421"/>
    </source>
</evidence>
<dbReference type="AlphaFoldDB" id="A0A0P8BT73"/>
<dbReference type="GO" id="GO:0006302">
    <property type="term" value="P:double-strand break repair"/>
    <property type="evidence" value="ECO:0007669"/>
    <property type="project" value="InterPro"/>
</dbReference>
<organism evidence="3 4">
    <name type="scientific">Algoriphagus marincola HL-49</name>
    <dbReference type="NCBI Taxonomy" id="1305737"/>
    <lineage>
        <taxon>Bacteria</taxon>
        <taxon>Pseudomonadati</taxon>
        <taxon>Bacteroidota</taxon>
        <taxon>Cytophagia</taxon>
        <taxon>Cytophagales</taxon>
        <taxon>Cyclobacteriaceae</taxon>
        <taxon>Algoriphagus</taxon>
    </lineage>
</organism>
<comment type="caution">
    <text evidence="3">The sequence shown here is derived from an EMBL/GenBank/DDBJ whole genome shotgun (WGS) entry which is preliminary data.</text>
</comment>
<dbReference type="Gene3D" id="3.40.50.300">
    <property type="entry name" value="P-loop containing nucleotide triphosphate hydrolases"/>
    <property type="match status" value="1"/>
</dbReference>
<dbReference type="InterPro" id="IPR038729">
    <property type="entry name" value="Rad50/SbcC_AAA"/>
</dbReference>
<dbReference type="OrthoDB" id="853948at2"/>
<sequence length="637" mass="75296">MRNNLFLNRMKIYTRNGKIAYDEKFHRGVNIIRGNNSSGKSTITHFMFYALGGAFNDWVKEAKKCSYVIAEIEINGAILTLKREIKLNNFGKANKTEGMFIYWGELEFAEKESEGWQKFNFNTTDNKKSFSNVLFENLNLPIVKGDNNITFHQILRLLYLDQDSPTNSLFYYEEFDTTLTRETVADLLLGVYRQELYDKKQRKVEADKELEDIKREIKVIKRFIQNPFDLIPSNLTQRISEKEKEISEIENEIIRLKNEENKVRFTKNTKLDFEKLNEETIYQRKKVKNSEQRLKNSYYEIEDTEYFIQALKNKLKALNKSILTRDLLGNFPIQNCPECLSPIEPIESTNVCKLCKTDIDDSFGITQAKKIEQEIDFQIRESINLISIKKRQLLELEAELESDKLKLFHLQQKVNSSINDVKTVRQEKLDQLYVDKGFIEGEIIQLRTLYENAEVYQSLIKLQTELEQEVETLKYSIDKITIEQEKLKIEIKQDIEKEGTYLLNNDLKRQEDFYQAKEFHIDFRNNMAYISDKDAKYSASSSFYLKISARYSIFLASLSIDQMRYPRFIFCDNMEDKGIEKIRAENFQRILVEEAEKFETEKYQMIYTTSFIPDELNIEKYTVGDFYTEQNPSLKNV</sequence>
<dbReference type="GO" id="GO:0016887">
    <property type="term" value="F:ATP hydrolysis activity"/>
    <property type="evidence" value="ECO:0007669"/>
    <property type="project" value="InterPro"/>
</dbReference>
<protein>
    <submittedName>
        <fullName evidence="3">AAA domain protein</fullName>
    </submittedName>
</protein>
<feature type="domain" description="Rad50/SbcC-type AAA" evidence="2">
    <location>
        <begin position="24"/>
        <end position="259"/>
    </location>
</feature>
<dbReference type="InterPro" id="IPR027417">
    <property type="entry name" value="P-loop_NTPase"/>
</dbReference>
<evidence type="ECO:0000256" key="1">
    <source>
        <dbReference type="SAM" id="Coils"/>
    </source>
</evidence>
<accession>A0A0P8BT73</accession>
<evidence type="ECO:0000259" key="2">
    <source>
        <dbReference type="Pfam" id="PF13476"/>
    </source>
</evidence>
<feature type="coiled-coil region" evidence="1">
    <location>
        <begin position="386"/>
        <end position="413"/>
    </location>
</feature>